<dbReference type="InterPro" id="IPR050238">
    <property type="entry name" value="DNA_Rep/Repair_Clamp_Loader"/>
</dbReference>
<dbReference type="GO" id="GO:0006281">
    <property type="term" value="P:DNA repair"/>
    <property type="evidence" value="ECO:0007669"/>
    <property type="project" value="TreeGrafter"/>
</dbReference>
<evidence type="ECO:0000313" key="4">
    <source>
        <dbReference type="EMBL" id="QHT79105.1"/>
    </source>
</evidence>
<protein>
    <recommendedName>
        <fullName evidence="5">ATPase AAA-type core domain-containing protein</fullName>
    </recommendedName>
</protein>
<dbReference type="GO" id="GO:0006261">
    <property type="term" value="P:DNA-templated DNA replication"/>
    <property type="evidence" value="ECO:0007669"/>
    <property type="project" value="TreeGrafter"/>
</dbReference>
<name>A0A6C0HG20_9ZZZZ</name>
<dbReference type="InterPro" id="IPR027417">
    <property type="entry name" value="P-loop_NTPase"/>
</dbReference>
<keyword evidence="2" id="KW-0547">Nucleotide-binding</keyword>
<accession>A0A6C0HG20</accession>
<dbReference type="SUPFAM" id="SSF52540">
    <property type="entry name" value="P-loop containing nucleoside triphosphate hydrolases"/>
    <property type="match status" value="1"/>
</dbReference>
<organism evidence="4">
    <name type="scientific">viral metagenome</name>
    <dbReference type="NCBI Taxonomy" id="1070528"/>
    <lineage>
        <taxon>unclassified sequences</taxon>
        <taxon>metagenomes</taxon>
        <taxon>organismal metagenomes</taxon>
    </lineage>
</organism>
<dbReference type="Gene3D" id="3.40.50.300">
    <property type="entry name" value="P-loop containing nucleotide triphosphate hydrolases"/>
    <property type="match status" value="1"/>
</dbReference>
<dbReference type="GO" id="GO:0005663">
    <property type="term" value="C:DNA replication factor C complex"/>
    <property type="evidence" value="ECO:0007669"/>
    <property type="project" value="TreeGrafter"/>
</dbReference>
<sequence length="221" mass="25663">MKLAFLVSGPSGSGKSTWIRNRALSRGARLIRHSIRTDRSLRQGRAYLFSQHRSKEPTLIWLEGADTLTTDAQAFLRRILETATSNVEFALEVRDEVTMNPPLLSRCLRICMPNISFRKQDSIQQLEKRGYGEIRKIRHNLEQKMRVWSPGFTVKEICVNIQHARQYGYFPDVLLHKELKSVTVDEQIYYYKKFGDGINLWLILTELALKRVLAKPNETNK</sequence>
<dbReference type="EMBL" id="MN739945">
    <property type="protein sequence ID" value="QHT79105.1"/>
    <property type="molecule type" value="Genomic_DNA"/>
</dbReference>
<keyword evidence="1" id="KW-0235">DNA replication</keyword>
<dbReference type="PANTHER" id="PTHR11669">
    <property type="entry name" value="REPLICATION FACTOR C / DNA POLYMERASE III GAMMA-TAU SUBUNIT"/>
    <property type="match status" value="1"/>
</dbReference>
<evidence type="ECO:0000256" key="2">
    <source>
        <dbReference type="ARBA" id="ARBA00022741"/>
    </source>
</evidence>
<reference evidence="4" key="1">
    <citation type="journal article" date="2020" name="Nature">
        <title>Giant virus diversity and host interactions through global metagenomics.</title>
        <authorList>
            <person name="Schulz F."/>
            <person name="Roux S."/>
            <person name="Paez-Espino D."/>
            <person name="Jungbluth S."/>
            <person name="Walsh D.A."/>
            <person name="Denef V.J."/>
            <person name="McMahon K.D."/>
            <person name="Konstantinidis K.T."/>
            <person name="Eloe-Fadrosh E.A."/>
            <person name="Kyrpides N.C."/>
            <person name="Woyke T."/>
        </authorList>
    </citation>
    <scope>NUCLEOTIDE SEQUENCE</scope>
    <source>
        <strain evidence="4">GVMAG-M-3300023179-97</strain>
    </source>
</reference>
<keyword evidence="3" id="KW-0067">ATP-binding</keyword>
<dbReference type="AlphaFoldDB" id="A0A6C0HG20"/>
<proteinExistence type="predicted"/>
<dbReference type="GO" id="GO:0005524">
    <property type="term" value="F:ATP binding"/>
    <property type="evidence" value="ECO:0007669"/>
    <property type="project" value="UniProtKB-KW"/>
</dbReference>
<evidence type="ECO:0000256" key="1">
    <source>
        <dbReference type="ARBA" id="ARBA00022705"/>
    </source>
</evidence>
<dbReference type="GO" id="GO:0003689">
    <property type="term" value="F:DNA clamp loader activity"/>
    <property type="evidence" value="ECO:0007669"/>
    <property type="project" value="TreeGrafter"/>
</dbReference>
<evidence type="ECO:0000256" key="3">
    <source>
        <dbReference type="ARBA" id="ARBA00022840"/>
    </source>
</evidence>
<dbReference type="PANTHER" id="PTHR11669:SF20">
    <property type="entry name" value="REPLICATION FACTOR C SUBUNIT 4"/>
    <property type="match status" value="1"/>
</dbReference>
<evidence type="ECO:0008006" key="5">
    <source>
        <dbReference type="Google" id="ProtNLM"/>
    </source>
</evidence>